<dbReference type="PANTHER" id="PTHR34313">
    <property type="entry name" value="ENDOGENOUS RETROVIRUS GROUP K MEMBER 113 ENV POLYPROTEIN-RELATED"/>
    <property type="match status" value="1"/>
</dbReference>
<sequence>MQNGNQNCYFIEERVMLMSLQRMDRFALGSPRDGSSHGPIRTVPYRRRDRAPGPDLPLQAMAHLSLGPCRRRHTFAITFPTWGQIKKLSGEGQNLLQRTGKAHSPENLFLAMCALLTVSSSAEVTNVSYWAYIPNPPMMEPTPWGSADISVYTVPPILSPPWKNFTSLNRDDGAPFNFSYKGDGPYICLGPSPCLEMNWQNWILPGNSTLTSRTQLQRLEAWSLNMTWEDVTFVEFPSLPTCPDFTYREHGYKPFVWQECVGRFAKRYKDFIMWGPYGQFFTNCSEWNKTYCSPLLSHRIPSRKSRTLKSQTEIIQSDRLMAWGDGEIADPRIAHRKFPDHIQTHLWKIAAALRPIRLYQGQYVGTSRSPSNYTSSSFKETNITACVPLPYLFLVGKLNFNNGISCINCQLYSCLNTSVSVGSDHVIMILQQRSHIWLPVNLERHWAQNPVDIFVMEFFKKILQRTKRFLGLVVATILSLITVTTLAAISGIALYTSLQTKHFVEIWHQDSRDLWLSQTMIDTRLQTQIDVLKQTVSWLGKKVLTLERQIWLHCDWNSTTFCVTNLKYNESQHEWSIVQNYLEGNSSAIDMINNLQTNVQEVFGKSFQTEDAANLADIFLKNLDKHLEGLDPKGIIQSLGHTAGGIGLVLLIIMVCLILLYFCHLRPTRSSLVTLWKAMLLQQKKKEGIEVAQVG</sequence>
<accession>A0A8M1MAX0</accession>
<evidence type="ECO:0000259" key="4">
    <source>
        <dbReference type="Pfam" id="PF00517"/>
    </source>
</evidence>
<protein>
    <submittedName>
        <fullName evidence="6 7">Endogenous retrovirus group K member 18 Env polyprotein-like isoform X1</fullName>
    </submittedName>
</protein>
<dbReference type="Pfam" id="PF00517">
    <property type="entry name" value="GP41"/>
    <property type="match status" value="1"/>
</dbReference>
<dbReference type="AlphaFoldDB" id="A0A8M1MAX0"/>
<reference evidence="6 7" key="1">
    <citation type="submission" date="2025-04" db="UniProtKB">
        <authorList>
            <consortium name="RefSeq"/>
        </authorList>
    </citation>
    <scope>IDENTIFICATION</scope>
    <source>
        <tissue evidence="6 7">Blood</tissue>
    </source>
</reference>
<dbReference type="KEGG" id="nsu:110583691"/>
<dbReference type="InterPro" id="IPR000328">
    <property type="entry name" value="GP41-like"/>
</dbReference>
<evidence type="ECO:0000256" key="2">
    <source>
        <dbReference type="SAM" id="MobiDB-lite"/>
    </source>
</evidence>
<feature type="transmembrane region" description="Helical" evidence="3">
    <location>
        <begin position="643"/>
        <end position="662"/>
    </location>
</feature>
<keyword evidence="3" id="KW-0472">Membrane</keyword>
<evidence type="ECO:0000256" key="1">
    <source>
        <dbReference type="ARBA" id="ARBA00004328"/>
    </source>
</evidence>
<evidence type="ECO:0000256" key="3">
    <source>
        <dbReference type="SAM" id="Phobius"/>
    </source>
</evidence>
<comment type="subcellular location">
    <subcellularLocation>
        <location evidence="1">Virion</location>
    </subcellularLocation>
</comment>
<dbReference type="Proteomes" id="UP000248481">
    <property type="component" value="Unplaced"/>
</dbReference>
<dbReference type="GeneID" id="110583691"/>
<name>A0A8M1MAX0_NEOSC</name>
<dbReference type="PANTHER" id="PTHR34313:SF2">
    <property type="entry name" value="ENDOGENOUS RETROVIRUS GROUP K MEMBER 21 ENV POLYPROTEIN-LIKE"/>
    <property type="match status" value="1"/>
</dbReference>
<dbReference type="RefSeq" id="XP_044768245.1">
    <property type="nucleotide sequence ID" value="XM_044912310.1"/>
</dbReference>
<evidence type="ECO:0000313" key="7">
    <source>
        <dbReference type="RefSeq" id="XP_044768245.1"/>
    </source>
</evidence>
<gene>
    <name evidence="6 7" type="primary">LOC110583691</name>
</gene>
<feature type="region of interest" description="Disordered" evidence="2">
    <location>
        <begin position="28"/>
        <end position="53"/>
    </location>
</feature>
<proteinExistence type="predicted"/>
<feature type="transmembrane region" description="Helical" evidence="3">
    <location>
        <begin position="469"/>
        <end position="495"/>
    </location>
</feature>
<dbReference type="GO" id="GO:0005198">
    <property type="term" value="F:structural molecule activity"/>
    <property type="evidence" value="ECO:0007669"/>
    <property type="project" value="InterPro"/>
</dbReference>
<dbReference type="RefSeq" id="XP_044768244.1">
    <property type="nucleotide sequence ID" value="XM_044912309.1"/>
</dbReference>
<feature type="domain" description="Retroviral envelope protein GP41-like" evidence="4">
    <location>
        <begin position="492"/>
        <end position="682"/>
    </location>
</feature>
<keyword evidence="3" id="KW-1133">Transmembrane helix</keyword>
<keyword evidence="3" id="KW-0812">Transmembrane</keyword>
<evidence type="ECO:0000313" key="5">
    <source>
        <dbReference type="Proteomes" id="UP000248481"/>
    </source>
</evidence>
<organism evidence="5 6">
    <name type="scientific">Neomonachus schauinslandi</name>
    <name type="common">Hawaiian monk seal</name>
    <name type="synonym">Monachus schauinslandi</name>
    <dbReference type="NCBI Taxonomy" id="29088"/>
    <lineage>
        <taxon>Eukaryota</taxon>
        <taxon>Metazoa</taxon>
        <taxon>Chordata</taxon>
        <taxon>Craniata</taxon>
        <taxon>Vertebrata</taxon>
        <taxon>Euteleostomi</taxon>
        <taxon>Mammalia</taxon>
        <taxon>Eutheria</taxon>
        <taxon>Laurasiatheria</taxon>
        <taxon>Carnivora</taxon>
        <taxon>Caniformia</taxon>
        <taxon>Pinnipedia</taxon>
        <taxon>Phocidae</taxon>
        <taxon>Monachinae</taxon>
        <taxon>Monachini</taxon>
        <taxon>Neomonachus</taxon>
    </lineage>
</organism>
<keyword evidence="5" id="KW-1185">Reference proteome</keyword>
<dbReference type="InterPro" id="IPR051255">
    <property type="entry name" value="Retroviral_env_glycoprotein"/>
</dbReference>
<evidence type="ECO:0000313" key="6">
    <source>
        <dbReference type="RefSeq" id="XP_044768244.1"/>
    </source>
</evidence>